<evidence type="ECO:0000313" key="8">
    <source>
        <dbReference type="EMBL" id="ORE11410.1"/>
    </source>
</evidence>
<dbReference type="GO" id="GO:0006351">
    <property type="term" value="P:DNA-templated transcription"/>
    <property type="evidence" value="ECO:0007669"/>
    <property type="project" value="InterPro"/>
</dbReference>
<keyword evidence="4" id="KW-0804">Transcription</keyword>
<dbReference type="InterPro" id="IPR007219">
    <property type="entry name" value="XnlR_reg_dom"/>
</dbReference>
<proteinExistence type="predicted"/>
<dbReference type="CDD" id="cd12148">
    <property type="entry name" value="fungal_TF_MHR"/>
    <property type="match status" value="1"/>
</dbReference>
<feature type="compositionally biased region" description="Low complexity" evidence="6">
    <location>
        <begin position="356"/>
        <end position="369"/>
    </location>
</feature>
<name>A0A1X0RHC5_RHIZD</name>
<dbReference type="Proteomes" id="UP000242414">
    <property type="component" value="Unassembled WGS sequence"/>
</dbReference>
<evidence type="ECO:0000256" key="6">
    <source>
        <dbReference type="SAM" id="MobiDB-lite"/>
    </source>
</evidence>
<dbReference type="EMBL" id="KV921857">
    <property type="protein sequence ID" value="ORE11410.1"/>
    <property type="molecule type" value="Genomic_DNA"/>
</dbReference>
<dbReference type="GO" id="GO:0000981">
    <property type="term" value="F:DNA-binding transcription factor activity, RNA polymerase II-specific"/>
    <property type="evidence" value="ECO:0007669"/>
    <property type="project" value="InterPro"/>
</dbReference>
<dbReference type="PANTHER" id="PTHR47338:SF5">
    <property type="entry name" value="ZN(II)2CYS6 TRANSCRIPTION FACTOR (EUROFUNG)"/>
    <property type="match status" value="1"/>
</dbReference>
<organism evidence="8">
    <name type="scientific">Rhizopus microsporus var. microsporus</name>
    <dbReference type="NCBI Taxonomy" id="86635"/>
    <lineage>
        <taxon>Eukaryota</taxon>
        <taxon>Fungi</taxon>
        <taxon>Fungi incertae sedis</taxon>
        <taxon>Mucoromycota</taxon>
        <taxon>Mucoromycotina</taxon>
        <taxon>Mucoromycetes</taxon>
        <taxon>Mucorales</taxon>
        <taxon>Mucorineae</taxon>
        <taxon>Rhizopodaceae</taxon>
        <taxon>Rhizopus</taxon>
    </lineage>
</organism>
<evidence type="ECO:0000259" key="7">
    <source>
        <dbReference type="SMART" id="SM00906"/>
    </source>
</evidence>
<evidence type="ECO:0000256" key="1">
    <source>
        <dbReference type="ARBA" id="ARBA00004123"/>
    </source>
</evidence>
<feature type="domain" description="Xylanolytic transcriptional activator regulatory" evidence="7">
    <location>
        <begin position="1"/>
        <end position="72"/>
    </location>
</feature>
<evidence type="ECO:0000256" key="5">
    <source>
        <dbReference type="ARBA" id="ARBA00023242"/>
    </source>
</evidence>
<reference evidence="8" key="1">
    <citation type="journal article" date="2016" name="Proc. Natl. Acad. Sci. U.S.A.">
        <title>Lipid metabolic changes in an early divergent fungus govern the establishment of a mutualistic symbiosis with endobacteria.</title>
        <authorList>
            <person name="Lastovetsky O.A."/>
            <person name="Gaspar M.L."/>
            <person name="Mondo S.J."/>
            <person name="LaButti K.M."/>
            <person name="Sandor L."/>
            <person name="Grigoriev I.V."/>
            <person name="Henry S.A."/>
            <person name="Pawlowska T.E."/>
        </authorList>
    </citation>
    <scope>NUCLEOTIDE SEQUENCE [LARGE SCALE GENOMIC DNA]</scope>
    <source>
        <strain evidence="8">ATCC 52814</strain>
    </source>
</reference>
<dbReference type="GO" id="GO:0005634">
    <property type="term" value="C:nucleus"/>
    <property type="evidence" value="ECO:0007669"/>
    <property type="project" value="UniProtKB-SubCell"/>
</dbReference>
<dbReference type="OrthoDB" id="2123952at2759"/>
<evidence type="ECO:0000256" key="3">
    <source>
        <dbReference type="ARBA" id="ARBA00023015"/>
    </source>
</evidence>
<gene>
    <name evidence="8" type="ORF">BCV72DRAFT_197792</name>
</gene>
<dbReference type="GO" id="GO:0003677">
    <property type="term" value="F:DNA binding"/>
    <property type="evidence" value="ECO:0007669"/>
    <property type="project" value="InterPro"/>
</dbReference>
<keyword evidence="2" id="KW-0479">Metal-binding</keyword>
<evidence type="ECO:0000256" key="2">
    <source>
        <dbReference type="ARBA" id="ARBA00022723"/>
    </source>
</evidence>
<dbReference type="PANTHER" id="PTHR47338">
    <property type="entry name" value="ZN(II)2CYS6 TRANSCRIPTION FACTOR (EUROFUNG)-RELATED"/>
    <property type="match status" value="1"/>
</dbReference>
<dbReference type="InterPro" id="IPR050815">
    <property type="entry name" value="TF_fung"/>
</dbReference>
<dbReference type="Pfam" id="PF04082">
    <property type="entry name" value="Fungal_trans"/>
    <property type="match status" value="1"/>
</dbReference>
<protein>
    <recommendedName>
        <fullName evidence="7">Xylanolytic transcriptional activator regulatory domain-containing protein</fullName>
    </recommendedName>
</protein>
<keyword evidence="5" id="KW-0539">Nucleus</keyword>
<sequence length="443" mass="49903">MAIRMSMELGLHENTQTDGNATLDKLFEQELARRAFWTVFAMDKFSSAATGRPSTLQDTFCTAFLPAKICTSCGVSQYYTETLDGSQQLHLNIPEATKSMLLGSFSSPDERQSLNSKMPLELLAYFTRASNILGKVTAFVNKKCKDISPHPYQPHSEVYQLNKMIDDWYNDLPEGLKNTSANHDFYAQTSQQGLFIMLHVLHNTIIVLLHRPSLIIADTIDNEVVLPELKAYVMNSVRKCLNSVNNVTALIKRIGDRRDMMPPYLTYLVYTVATVIVSNSFSPKSSEAEEARQSLGIYFQILLSARNYWAMADRLYFMIRDLYTIHANMIKRQRDPASSVGQSTPELFHSSPPPFFFQQQQQQQQQQSSHVPNLSSQGPALALNNTDWTLPFTIQDQPRDPGLYGGLISSPLDFSTSLFPPEFNQPLGFSSFSDPSSSSQNNK</sequence>
<dbReference type="GO" id="GO:0008270">
    <property type="term" value="F:zinc ion binding"/>
    <property type="evidence" value="ECO:0007669"/>
    <property type="project" value="InterPro"/>
</dbReference>
<comment type="subcellular location">
    <subcellularLocation>
        <location evidence="1">Nucleus</location>
    </subcellularLocation>
</comment>
<dbReference type="AlphaFoldDB" id="A0A1X0RHC5"/>
<feature type="region of interest" description="Disordered" evidence="6">
    <location>
        <begin position="351"/>
        <end position="376"/>
    </location>
</feature>
<evidence type="ECO:0000256" key="4">
    <source>
        <dbReference type="ARBA" id="ARBA00023163"/>
    </source>
</evidence>
<dbReference type="SMART" id="SM00906">
    <property type="entry name" value="Fungal_trans"/>
    <property type="match status" value="1"/>
</dbReference>
<keyword evidence="3" id="KW-0805">Transcription regulation</keyword>
<dbReference type="VEuPathDB" id="FungiDB:BCV72DRAFT_197792"/>
<accession>A0A1X0RHC5</accession>